<dbReference type="InterPro" id="IPR036942">
    <property type="entry name" value="Beta-barrel_TonB_sf"/>
</dbReference>
<dbReference type="InterPro" id="IPR037066">
    <property type="entry name" value="Plug_dom_sf"/>
</dbReference>
<reference evidence="7 8" key="1">
    <citation type="submission" date="2018-02" db="EMBL/GenBank/DDBJ databases">
        <title>Genomic Encyclopedia of Archaeal and Bacterial Type Strains, Phase II (KMG-II): from individual species to whole genera.</title>
        <authorList>
            <person name="Goeker M."/>
        </authorList>
    </citation>
    <scope>NUCLEOTIDE SEQUENCE [LARGE SCALE GENOMIC DNA]</scope>
    <source>
        <strain evidence="7 8">DSM 21165</strain>
    </source>
</reference>
<dbReference type="RefSeq" id="WP_105474478.1">
    <property type="nucleotide sequence ID" value="NZ_PVEO01000009.1"/>
</dbReference>
<dbReference type="SUPFAM" id="SSF56935">
    <property type="entry name" value="Porins"/>
    <property type="match status" value="1"/>
</dbReference>
<feature type="domain" description="TonB-dependent receptor plug" evidence="5">
    <location>
        <begin position="147"/>
        <end position="221"/>
    </location>
</feature>
<keyword evidence="2" id="KW-0472">Membrane</keyword>
<dbReference type="Gene3D" id="3.55.50.30">
    <property type="match status" value="1"/>
</dbReference>
<keyword evidence="4" id="KW-0732">Signal</keyword>
<evidence type="ECO:0000259" key="5">
    <source>
        <dbReference type="Pfam" id="PF07715"/>
    </source>
</evidence>
<feature type="domain" description="Protein FecR C-terminal" evidence="6">
    <location>
        <begin position="30"/>
        <end position="90"/>
    </location>
</feature>
<comment type="caution">
    <text evidence="7">The sequence shown here is derived from an EMBL/GenBank/DDBJ whole genome shotgun (WGS) entry which is preliminary data.</text>
</comment>
<evidence type="ECO:0000256" key="2">
    <source>
        <dbReference type="ARBA" id="ARBA00023136"/>
    </source>
</evidence>
<dbReference type="AlphaFoldDB" id="A0A362X9V4"/>
<feature type="signal peptide" evidence="4">
    <location>
        <begin position="1"/>
        <end position="25"/>
    </location>
</feature>
<evidence type="ECO:0000313" key="7">
    <source>
        <dbReference type="EMBL" id="PQV46618.1"/>
    </source>
</evidence>
<keyword evidence="3" id="KW-0998">Cell outer membrane</keyword>
<accession>A0A362X9V4</accession>
<evidence type="ECO:0000313" key="8">
    <source>
        <dbReference type="Proteomes" id="UP000251545"/>
    </source>
</evidence>
<comment type="subcellular location">
    <subcellularLocation>
        <location evidence="1">Cell outer membrane</location>
    </subcellularLocation>
</comment>
<organism evidence="7 8">
    <name type="scientific">Jejuia pallidilutea</name>
    <dbReference type="NCBI Taxonomy" id="504487"/>
    <lineage>
        <taxon>Bacteria</taxon>
        <taxon>Pseudomonadati</taxon>
        <taxon>Bacteroidota</taxon>
        <taxon>Flavobacteriia</taxon>
        <taxon>Flavobacteriales</taxon>
        <taxon>Flavobacteriaceae</taxon>
        <taxon>Jejuia</taxon>
    </lineage>
</organism>
<dbReference type="Gene3D" id="2.170.130.10">
    <property type="entry name" value="TonB-dependent receptor, plug domain"/>
    <property type="match status" value="1"/>
</dbReference>
<keyword evidence="7" id="KW-0675">Receptor</keyword>
<dbReference type="Pfam" id="PF16344">
    <property type="entry name" value="FecR_C"/>
    <property type="match status" value="1"/>
</dbReference>
<evidence type="ECO:0000256" key="1">
    <source>
        <dbReference type="ARBA" id="ARBA00004442"/>
    </source>
</evidence>
<proteinExistence type="predicted"/>
<dbReference type="EMBL" id="PVEO01000009">
    <property type="protein sequence ID" value="PQV46618.1"/>
    <property type="molecule type" value="Genomic_DNA"/>
</dbReference>
<dbReference type="InterPro" id="IPR012910">
    <property type="entry name" value="Plug_dom"/>
</dbReference>
<dbReference type="Proteomes" id="UP000251545">
    <property type="component" value="Unassembled WGS sequence"/>
</dbReference>
<dbReference type="Gene3D" id="2.40.170.20">
    <property type="entry name" value="TonB-dependent receptor, beta-barrel domain"/>
    <property type="match status" value="2"/>
</dbReference>
<dbReference type="Pfam" id="PF07715">
    <property type="entry name" value="Plug"/>
    <property type="match status" value="1"/>
</dbReference>
<dbReference type="GO" id="GO:0009279">
    <property type="term" value="C:cell outer membrane"/>
    <property type="evidence" value="ECO:0007669"/>
    <property type="project" value="UniProtKB-SubCell"/>
</dbReference>
<evidence type="ECO:0000256" key="4">
    <source>
        <dbReference type="SAM" id="SignalP"/>
    </source>
</evidence>
<feature type="chain" id="PRO_5016561651" evidence="4">
    <location>
        <begin position="26"/>
        <end position="783"/>
    </location>
</feature>
<name>A0A362X9V4_9FLAO</name>
<protein>
    <submittedName>
        <fullName evidence="7">Outer membrane receptor protein involved in Fe transport</fullName>
    </submittedName>
</protein>
<evidence type="ECO:0000259" key="6">
    <source>
        <dbReference type="Pfam" id="PF16344"/>
    </source>
</evidence>
<gene>
    <name evidence="7" type="ORF">CLV33_109116</name>
</gene>
<sequence>MNRKGGLFLLSILFFLNGLKGFSQANQETQPLIAVLKTLSERYNVSFSYVDETITNIEATLPSEDLELADVIYELELSTNLKFSILNSRFITIIKRKATDKTIIREQLEEVVVKNYLTSGITKLNDGSLTVKPEQFGILPGLIEPDVLQTIQALPGVFSVEESVSNINVRGGTHDQNLILWDGIKMYQSGHFFGLISAFNPYTTKKVNVSKNGTRARFGDGVSSVIDMQLSDDVDGKFNAGAGFNLINAHAYAKIPLTHHTELQLSTRRSITDLIVTPTYDQYFKRVFQDSDLSNNAKSDAIISQNEDFSFYDITAKFLYDISKKDKVRLHFMNINNALNYEERSTINDRSEALNSSLSQQNFAYGLTYSRDWSNTFSTRAQFYGTNYDLDATNFDIINNQRLIQENEVLELSGRLDLDYNPNHNFKFNLGYQFSEIGISNLEDVNNPNFRSFVRDVVRSHSVYAESAFLSTNAKTRLNIGARINHIDISDDILIEPRLNFSQRFLNAFRFELLGELKSQTASQIIDLQNDFLGIEKRRWVLATERTETEVINEKSLFPVPIVKSKQASAGIHFNKNKFLISAEAFIKKVDGITTRSQGFQNQYQFTYATGSYKIKGIDVLVNKQFQDVVSTWLGYSYSINDYTFPTLNNGQSFPNNADIRHALTFASTYTYRDFKLAAGFNWFSGRPTTLPIFNQNEGNRRITYSSPNTSRLEDYIRADVSATYNFNLSEGTKAVIGTSLWNILNKKNILNRYYILNDENNVTPIENISLGITPNVSFRVIF</sequence>
<dbReference type="InterPro" id="IPR032508">
    <property type="entry name" value="FecR_C"/>
</dbReference>
<evidence type="ECO:0000256" key="3">
    <source>
        <dbReference type="ARBA" id="ARBA00023237"/>
    </source>
</evidence>